<keyword evidence="3" id="KW-1185">Reference proteome</keyword>
<reference evidence="2 3" key="1">
    <citation type="submission" date="2019-10" db="EMBL/GenBank/DDBJ databases">
        <authorList>
            <person name="Palmer J.M."/>
        </authorList>
    </citation>
    <scope>NUCLEOTIDE SEQUENCE [LARGE SCALE GENOMIC DNA]</scope>
    <source>
        <strain evidence="2 3">TWF696</strain>
    </source>
</reference>
<accession>A0AAV9V3Q1</accession>
<evidence type="ECO:0000256" key="1">
    <source>
        <dbReference type="SAM" id="MobiDB-lite"/>
    </source>
</evidence>
<comment type="caution">
    <text evidence="2">The sequence shown here is derived from an EMBL/GenBank/DDBJ whole genome shotgun (WGS) entry which is preliminary data.</text>
</comment>
<dbReference type="Proteomes" id="UP001375240">
    <property type="component" value="Unassembled WGS sequence"/>
</dbReference>
<dbReference type="EMBL" id="JAVHNQ010000003">
    <property type="protein sequence ID" value="KAK6353352.1"/>
    <property type="molecule type" value="Genomic_DNA"/>
</dbReference>
<gene>
    <name evidence="2" type="ORF">TWF696_005320</name>
</gene>
<proteinExistence type="predicted"/>
<feature type="region of interest" description="Disordered" evidence="1">
    <location>
        <begin position="16"/>
        <end position="47"/>
    </location>
</feature>
<evidence type="ECO:0000313" key="2">
    <source>
        <dbReference type="EMBL" id="KAK6353352.1"/>
    </source>
</evidence>
<dbReference type="AlphaFoldDB" id="A0AAV9V3Q1"/>
<organism evidence="2 3">
    <name type="scientific">Orbilia brochopaga</name>
    <dbReference type="NCBI Taxonomy" id="3140254"/>
    <lineage>
        <taxon>Eukaryota</taxon>
        <taxon>Fungi</taxon>
        <taxon>Dikarya</taxon>
        <taxon>Ascomycota</taxon>
        <taxon>Pezizomycotina</taxon>
        <taxon>Orbiliomycetes</taxon>
        <taxon>Orbiliales</taxon>
        <taxon>Orbiliaceae</taxon>
        <taxon>Orbilia</taxon>
    </lineage>
</organism>
<sequence length="630" mass="72587">MLQVLRVRTRPFRDIFSRRGDSSDSSGSSDGTTGFAKEKPARPQLSKASSIVRTITLHSSSKSLDLDRRHIVVYQHNKRDDSALGLSLSSSANFTIQECLYTIYLIEQALPRPMPREKAVPTYYSILDREGWFPRPLSTFYQPTFSEILETLAKLCVHRTGGQTVAAQIAFVKPVGHARQRVIFTLCGDDLDARLTTDYLREVWNACRRLQALYPPVLKRNGRDVPYPNYAPYREAEKELLGIVVTHTIDRIKRRVMKWHNRFRGVATQFEAMEGRSATVDLMKSFMNVLTRFLRLLYGFFEPFRTIGIPGGLHPTITLILSEMYRDVMNCLREWYPWEACSPEVRDLADHSLFTIMDNAVVRMQYSCDGFVFSKYVRKVLEPVILAKKLVEVSSEWRWRAALAAEPVFRVVEASERSVKGQTVDLRGPKHVREMVQRVLTKEMDVEKKTGMFGSKPGMDDEVGKVWKQVKGGLVRPSGARKTPKFHRLHPECELAERFCQLSTYDYRKVRSQAEVDRVDYTPYESVAVSRPPCRACKTWFMAYLQRVRSSDESTFVMNSSTRQKRRKHRPLYLAFTDRWMTEAVDATTQYNWIGPKLELTLDARVKEWMTNQLRLQASNRAGLISGGAR</sequence>
<evidence type="ECO:0000313" key="3">
    <source>
        <dbReference type="Proteomes" id="UP001375240"/>
    </source>
</evidence>
<protein>
    <submittedName>
        <fullName evidence="2">Uncharacterized protein</fullName>
    </submittedName>
</protein>
<name>A0AAV9V3Q1_9PEZI</name>